<dbReference type="AlphaFoldDB" id="A0A1V4B0S6"/>
<dbReference type="Pfam" id="PF00570">
    <property type="entry name" value="HRDC"/>
    <property type="match status" value="1"/>
</dbReference>
<dbReference type="RefSeq" id="WP_078218664.1">
    <property type="nucleotide sequence ID" value="NZ_MUXZ01000018.1"/>
</dbReference>
<evidence type="ECO:0000313" key="9">
    <source>
        <dbReference type="Proteomes" id="UP000254329"/>
    </source>
</evidence>
<dbReference type="EMBL" id="UGHF01000001">
    <property type="protein sequence ID" value="STO60789.1"/>
    <property type="molecule type" value="Genomic_DNA"/>
</dbReference>
<comment type="subcellular location">
    <subcellularLocation>
        <location evidence="6">Cytoplasm</location>
    </subcellularLocation>
</comment>
<proteinExistence type="inferred from homology"/>
<dbReference type="NCBIfam" id="TIGR01388">
    <property type="entry name" value="rnd"/>
    <property type="match status" value="1"/>
</dbReference>
<keyword evidence="5 6" id="KW-0269">Exonuclease</keyword>
<dbReference type="InterPro" id="IPR002562">
    <property type="entry name" value="3'-5'_exonuclease_dom"/>
</dbReference>
<dbReference type="InterPro" id="IPR010997">
    <property type="entry name" value="HRDC-like_sf"/>
</dbReference>
<dbReference type="Pfam" id="PF21293">
    <property type="entry name" value="RNAseD_HRDC_C"/>
    <property type="match status" value="1"/>
</dbReference>
<dbReference type="EC" id="3.1.13.5" evidence="6"/>
<dbReference type="Gene3D" id="3.30.420.10">
    <property type="entry name" value="Ribonuclease H-like superfamily/Ribonuclease H"/>
    <property type="match status" value="1"/>
</dbReference>
<accession>A0A1V4B0S6</accession>
<dbReference type="InterPro" id="IPR036397">
    <property type="entry name" value="RNaseH_sf"/>
</dbReference>
<dbReference type="GO" id="GO:0008408">
    <property type="term" value="F:3'-5' exonuclease activity"/>
    <property type="evidence" value="ECO:0007669"/>
    <property type="project" value="InterPro"/>
</dbReference>
<evidence type="ECO:0000256" key="4">
    <source>
        <dbReference type="ARBA" id="ARBA00022801"/>
    </source>
</evidence>
<dbReference type="Pfam" id="PF01612">
    <property type="entry name" value="DNA_pol_A_exo1"/>
    <property type="match status" value="1"/>
</dbReference>
<dbReference type="CDD" id="cd06142">
    <property type="entry name" value="RNaseD_exo"/>
    <property type="match status" value="1"/>
</dbReference>
<dbReference type="STRING" id="733.B0186_07035"/>
<keyword evidence="2 6" id="KW-0819">tRNA processing</keyword>
<evidence type="ECO:0000256" key="1">
    <source>
        <dbReference type="ARBA" id="ARBA00022490"/>
    </source>
</evidence>
<dbReference type="InterPro" id="IPR051086">
    <property type="entry name" value="RNase_D-like"/>
</dbReference>
<evidence type="ECO:0000259" key="7">
    <source>
        <dbReference type="PROSITE" id="PS50967"/>
    </source>
</evidence>
<dbReference type="InterPro" id="IPR006292">
    <property type="entry name" value="RNase_D"/>
</dbReference>
<dbReference type="InterPro" id="IPR012337">
    <property type="entry name" value="RNaseH-like_sf"/>
</dbReference>
<comment type="similarity">
    <text evidence="6">Belongs to the RNase D family.</text>
</comment>
<evidence type="ECO:0000256" key="5">
    <source>
        <dbReference type="ARBA" id="ARBA00022839"/>
    </source>
</evidence>
<dbReference type="GO" id="GO:0042780">
    <property type="term" value="P:tRNA 3'-end processing"/>
    <property type="evidence" value="ECO:0007669"/>
    <property type="project" value="UniProtKB-UniRule"/>
</dbReference>
<evidence type="ECO:0000313" key="8">
    <source>
        <dbReference type="EMBL" id="STO60789.1"/>
    </source>
</evidence>
<gene>
    <name evidence="6 8" type="primary">rnd</name>
    <name evidence="8" type="ORF">NCTC1659_02090</name>
</gene>
<dbReference type="GO" id="GO:0000166">
    <property type="term" value="F:nucleotide binding"/>
    <property type="evidence" value="ECO:0007669"/>
    <property type="project" value="InterPro"/>
</dbReference>
<dbReference type="SMART" id="SM00341">
    <property type="entry name" value="HRDC"/>
    <property type="match status" value="1"/>
</dbReference>
<comment type="cofactor">
    <cofactor evidence="6">
        <name>a divalent metal cation</name>
        <dbReference type="ChEBI" id="CHEBI:60240"/>
    </cofactor>
</comment>
<protein>
    <recommendedName>
        <fullName evidence="6">Ribonuclease D</fullName>
        <shortName evidence="6">RNase D</shortName>
        <ecNumber evidence="6">3.1.13.5</ecNumber>
    </recommendedName>
</protein>
<dbReference type="Proteomes" id="UP000254329">
    <property type="component" value="Unassembled WGS sequence"/>
</dbReference>
<dbReference type="GO" id="GO:0003676">
    <property type="term" value="F:nucleic acid binding"/>
    <property type="evidence" value="ECO:0007669"/>
    <property type="project" value="InterPro"/>
</dbReference>
<dbReference type="InterPro" id="IPR048579">
    <property type="entry name" value="RNAseD_HRDC_C"/>
</dbReference>
<reference evidence="8 9" key="1">
    <citation type="submission" date="2018-06" db="EMBL/GenBank/DDBJ databases">
        <authorList>
            <consortium name="Pathogen Informatics"/>
            <person name="Doyle S."/>
        </authorList>
    </citation>
    <scope>NUCLEOTIDE SEQUENCE [LARGE SCALE GENOMIC DNA]</scope>
    <source>
        <strain evidence="8 9">NCTC1659</strain>
    </source>
</reference>
<dbReference type="Gene3D" id="1.10.150.80">
    <property type="entry name" value="HRDC domain"/>
    <property type="match status" value="2"/>
</dbReference>
<keyword evidence="3 6" id="KW-0540">Nuclease</keyword>
<name>A0A1V4B0S6_9PAST</name>
<dbReference type="HAMAP" id="MF_01899">
    <property type="entry name" value="RNase_D"/>
    <property type="match status" value="1"/>
</dbReference>
<dbReference type="SUPFAM" id="SSF47819">
    <property type="entry name" value="HRDC-like"/>
    <property type="match status" value="2"/>
</dbReference>
<organism evidence="8 9">
    <name type="scientific">Canicola haemoglobinophilus</name>
    <dbReference type="NCBI Taxonomy" id="733"/>
    <lineage>
        <taxon>Bacteria</taxon>
        <taxon>Pseudomonadati</taxon>
        <taxon>Pseudomonadota</taxon>
        <taxon>Gammaproteobacteria</taxon>
        <taxon>Pasteurellales</taxon>
        <taxon>Pasteurellaceae</taxon>
        <taxon>Canicola</taxon>
    </lineage>
</organism>
<dbReference type="PANTHER" id="PTHR47649">
    <property type="entry name" value="RIBONUCLEASE D"/>
    <property type="match status" value="1"/>
</dbReference>
<dbReference type="InterPro" id="IPR044876">
    <property type="entry name" value="HRDC_dom_sf"/>
</dbReference>
<keyword evidence="9" id="KW-1185">Reference proteome</keyword>
<sequence length="382" mass="44268">MSVLIKEVQNPPHFQLITTNAQLFEVCQQAQQKTVVALDTEFVRTRSFYPKLGLIQLYDGEQVSLIDPLEISDFSPFIQLLSNQKVIKVLHACGEDLEVFQHYFQQLPTPMLDTQIMAAFLQHGSSIGFSTLLKHYFALEIDKGASRTNWLTRPLSKIQLHYAVADVWYLLPLFQRMQQALAQTPWQSAVENDCEILLEKYKQIKDSQNAYFSVSGAWKLNSQELMRLKLLAKWRQEEAIKRDLALNFVVRAEHLIAVAQHNPKHISELLSIGLDPQEIRIHGKKILKILEKAKRVAKHDYPVPILRVSNDPRYRIVIKLLQTKLQEITPQGLPTKVLSSKRMLDQLIKWCWIKQQDPNDLPDLLCGWRRKYGLLLLEVLNF</sequence>
<evidence type="ECO:0000256" key="3">
    <source>
        <dbReference type="ARBA" id="ARBA00022722"/>
    </source>
</evidence>
<dbReference type="GO" id="GO:0033890">
    <property type="term" value="F:ribonuclease D activity"/>
    <property type="evidence" value="ECO:0007669"/>
    <property type="project" value="UniProtKB-UniRule"/>
</dbReference>
<comment type="catalytic activity">
    <reaction evidence="6">
        <text>Exonucleolytic cleavage that removes extra residues from the 3'-terminus of tRNA to produce 5'-mononucleotides.</text>
        <dbReference type="EC" id="3.1.13.5"/>
    </reaction>
</comment>
<feature type="domain" description="HRDC" evidence="7">
    <location>
        <begin position="221"/>
        <end position="300"/>
    </location>
</feature>
<dbReference type="SUPFAM" id="SSF53098">
    <property type="entry name" value="Ribonuclease H-like"/>
    <property type="match status" value="1"/>
</dbReference>
<dbReference type="InterPro" id="IPR002121">
    <property type="entry name" value="HRDC_dom"/>
</dbReference>
<evidence type="ECO:0000256" key="6">
    <source>
        <dbReference type="HAMAP-Rule" id="MF_01899"/>
    </source>
</evidence>
<dbReference type="PROSITE" id="PS50967">
    <property type="entry name" value="HRDC"/>
    <property type="match status" value="1"/>
</dbReference>
<dbReference type="GO" id="GO:0005737">
    <property type="term" value="C:cytoplasm"/>
    <property type="evidence" value="ECO:0007669"/>
    <property type="project" value="UniProtKB-SubCell"/>
</dbReference>
<comment type="function">
    <text evidence="6">Exonuclease involved in the 3' processing of various precursor tRNAs. Initiates hydrolysis at the 3'-terminus of an RNA molecule and releases 5'-mononucleotides.</text>
</comment>
<keyword evidence="4 6" id="KW-0378">Hydrolase</keyword>
<dbReference type="PANTHER" id="PTHR47649:SF1">
    <property type="entry name" value="RIBONUCLEASE D"/>
    <property type="match status" value="1"/>
</dbReference>
<keyword evidence="1 6" id="KW-0963">Cytoplasm</keyword>
<evidence type="ECO:0000256" key="2">
    <source>
        <dbReference type="ARBA" id="ARBA00022694"/>
    </source>
</evidence>
<dbReference type="SMART" id="SM00474">
    <property type="entry name" value="35EXOc"/>
    <property type="match status" value="1"/>
</dbReference>